<evidence type="ECO:0000313" key="2">
    <source>
        <dbReference type="EMBL" id="AYQ72731.1"/>
    </source>
</evidence>
<evidence type="ECO:0000256" key="1">
    <source>
        <dbReference type="SAM" id="SignalP"/>
    </source>
</evidence>
<feature type="signal peptide" evidence="1">
    <location>
        <begin position="1"/>
        <end position="28"/>
    </location>
</feature>
<evidence type="ECO:0008006" key="4">
    <source>
        <dbReference type="Google" id="ProtNLM"/>
    </source>
</evidence>
<dbReference type="KEGG" id="coh:EAV92_09250"/>
<name>A0A3G3JY10_9BACL</name>
<protein>
    <recommendedName>
        <fullName evidence="4">DUF3939 domain-containing protein</fullName>
    </recommendedName>
</protein>
<keyword evidence="1" id="KW-0732">Signal</keyword>
<dbReference type="EMBL" id="CP033433">
    <property type="protein sequence ID" value="AYQ72731.1"/>
    <property type="molecule type" value="Genomic_DNA"/>
</dbReference>
<feature type="chain" id="PRO_5038764234" description="DUF3939 domain-containing protein" evidence="1">
    <location>
        <begin position="29"/>
        <end position="247"/>
    </location>
</feature>
<sequence length="247" mass="26735">MVNVKLPRWSVLAASIALLALLSGCLYPEDQTPGNNASAKGAADTVQDAVNRYKEATGLLPILNAEATVPVYEKYKVDFAKMKRMGYVESVPKLAFENGGGYVFLIIDEETNPRVKLLDIAVYQGISDVQKKVDAYRSAHGNANPSGDEAYPGFRYLDFGKLGTSRPSLNSPYSHHPLELMVDDQGRVYADYAVDIAEAMKKAGGTAKTDEDLRARLTEASVYVPVKSPAYRSVNGSPQPVAEAAAK</sequence>
<gene>
    <name evidence="2" type="ORF">EAV92_09250</name>
</gene>
<accession>A0A3G3JY10</accession>
<proteinExistence type="predicted"/>
<keyword evidence="3" id="KW-1185">Reference proteome</keyword>
<dbReference type="PROSITE" id="PS51257">
    <property type="entry name" value="PROKAR_LIPOPROTEIN"/>
    <property type="match status" value="1"/>
</dbReference>
<dbReference type="Proteomes" id="UP000269097">
    <property type="component" value="Chromosome"/>
</dbReference>
<organism evidence="2 3">
    <name type="scientific">Cohnella candidum</name>
    <dbReference type="NCBI Taxonomy" id="2674991"/>
    <lineage>
        <taxon>Bacteria</taxon>
        <taxon>Bacillati</taxon>
        <taxon>Bacillota</taxon>
        <taxon>Bacilli</taxon>
        <taxon>Bacillales</taxon>
        <taxon>Paenibacillaceae</taxon>
        <taxon>Cohnella</taxon>
    </lineage>
</organism>
<dbReference type="AlphaFoldDB" id="A0A3G3JY10"/>
<evidence type="ECO:0000313" key="3">
    <source>
        <dbReference type="Proteomes" id="UP000269097"/>
    </source>
</evidence>
<reference evidence="2 3" key="1">
    <citation type="submission" date="2018-10" db="EMBL/GenBank/DDBJ databases">
        <title>Genome Sequence of Cohnella sp.</title>
        <authorList>
            <person name="Srinivasan S."/>
            <person name="Kim M.K."/>
        </authorList>
    </citation>
    <scope>NUCLEOTIDE SEQUENCE [LARGE SCALE GENOMIC DNA]</scope>
    <source>
        <strain evidence="2 3">18JY8-7</strain>
    </source>
</reference>
<dbReference type="RefSeq" id="WP_123040813.1">
    <property type="nucleotide sequence ID" value="NZ_CP033433.1"/>
</dbReference>